<feature type="compositionally biased region" description="Polar residues" evidence="8">
    <location>
        <begin position="1850"/>
        <end position="1867"/>
    </location>
</feature>
<feature type="region of interest" description="Disordered" evidence="8">
    <location>
        <begin position="1041"/>
        <end position="1062"/>
    </location>
</feature>
<evidence type="ECO:0000256" key="8">
    <source>
        <dbReference type="SAM" id="MobiDB-lite"/>
    </source>
</evidence>
<keyword evidence="4 6" id="KW-0067">ATP-binding</keyword>
<dbReference type="Gene3D" id="3.40.850.10">
    <property type="entry name" value="Kinesin motor domain"/>
    <property type="match status" value="1"/>
</dbReference>
<dbReference type="InterPro" id="IPR019821">
    <property type="entry name" value="Kinesin_motor_CS"/>
</dbReference>
<feature type="region of interest" description="Disordered" evidence="8">
    <location>
        <begin position="1960"/>
        <end position="1987"/>
    </location>
</feature>
<keyword evidence="3 6" id="KW-0547">Nucleotide-binding</keyword>
<dbReference type="Pfam" id="PF00225">
    <property type="entry name" value="Kinesin"/>
    <property type="match status" value="2"/>
</dbReference>
<dbReference type="PROSITE" id="PS50067">
    <property type="entry name" value="KINESIN_MOTOR_2"/>
    <property type="match status" value="1"/>
</dbReference>
<dbReference type="EMBL" id="JBANRG010000004">
    <property type="protein sequence ID" value="KAK7467468.1"/>
    <property type="molecule type" value="Genomic_DNA"/>
</dbReference>
<keyword evidence="5 7" id="KW-0175">Coiled coil</keyword>
<gene>
    <name evidence="10" type="ORF">VKT23_004521</name>
</gene>
<evidence type="ECO:0000256" key="7">
    <source>
        <dbReference type="SAM" id="Coils"/>
    </source>
</evidence>
<proteinExistence type="inferred from homology"/>
<keyword evidence="11" id="KW-1185">Reference proteome</keyword>
<evidence type="ECO:0000256" key="2">
    <source>
        <dbReference type="ARBA" id="ARBA00022490"/>
    </source>
</evidence>
<keyword evidence="2" id="KW-0963">Cytoplasm</keyword>
<dbReference type="PROSITE" id="PS00411">
    <property type="entry name" value="KINESIN_MOTOR_1"/>
    <property type="match status" value="1"/>
</dbReference>
<evidence type="ECO:0000313" key="10">
    <source>
        <dbReference type="EMBL" id="KAK7467468.1"/>
    </source>
</evidence>
<organism evidence="10 11">
    <name type="scientific">Marasmiellus scandens</name>
    <dbReference type="NCBI Taxonomy" id="2682957"/>
    <lineage>
        <taxon>Eukaryota</taxon>
        <taxon>Fungi</taxon>
        <taxon>Dikarya</taxon>
        <taxon>Basidiomycota</taxon>
        <taxon>Agaricomycotina</taxon>
        <taxon>Agaricomycetes</taxon>
        <taxon>Agaricomycetidae</taxon>
        <taxon>Agaricales</taxon>
        <taxon>Marasmiineae</taxon>
        <taxon>Omphalotaceae</taxon>
        <taxon>Marasmiellus</taxon>
    </lineage>
</organism>
<evidence type="ECO:0000256" key="4">
    <source>
        <dbReference type="ARBA" id="ARBA00022840"/>
    </source>
</evidence>
<comment type="similarity">
    <text evidence="6">Belongs to the TRAFAC class myosin-kinesin ATPase superfamily. Kinesin family.</text>
</comment>
<sequence length="2000" mass="221335">MAPSPSSSSTTTSVQVALRIRPPTNQDSTSIPARFQRTVIHAASSTSVAVEATSSTPAAAGATAAASATTSGPASKKQHFTFDQVHGPSTTQHSLFTETAQPLVSRFLEGFNCTILAYGQTSSGKTFTMTGIDLDANPSDPNNGMGIIPRAVASIFSQARQLREERAGAWNYTVKGSFIEIYNEDLIDLLSMEDGAGGRREVQIREDKDGHIIWGGLREVNVKNPNEVMTLIRKGTSIRRTNETDMNAQSSRSHAIFSLTLTQKKFVGSGAPPRSSSPLPPGGRSPSRLARPGSVYTANGSVSGPGTRVGSPTFGRPATPSFAAAMGRGGGLRPSSALGHAGERASGADDEGGEWVTIVSKFHFVDLAGSERLKRTAAAGERIKEGISINSGLLALGNVISALGDPARAKSHTATHIPYRDSKLTRLLQDSLGGNAHTLMIACVSPAEWNAAETVNTLKYANRARNIKNRAVVNEKEDGWDDVEWLQGTVTRLRKELKVLKSGGSISSAVDVPDVVEGAGKKVLAQMTELQNNYEDLREKFVERTEELTRLRRELGEKHRSGTSGAISGTGKYEEIVGPVIEEYEKTISAMEAELSLNRAALRHTNEMVEEKEDELAAITERHSATELYVEELRSRVAKLTEREASTEAYVRDLEEKIRAYDETSISSSESMTDLKREIARFRDSETYSGKYIADLEARLARSDESVLSLRQTVERLEQECEKRREEVSVLQVRLESFRNDGEAWRSDLEEREKKVRELEERMQEWEKRRQDAGDARTRLSNVVEEVASARRSLEVDLGSPPDSPVEANGDNGDNIIPAVNGHETPTGSQKSALERQFQDLQETHNATLADLTSVTSKYRDALREISDLAAQIQEARLANPSENASDVTDSERPPERTVRRRMTSGRIREAAEPQHNTGGKRLFFRQAASTESLHSRSLSQSQSLSQELSSVRSRKASSSSHGTDSSHSPSHSQSTSTLNSLMGSRPNLSISLPPNGSVSPSERSAVSLEKEIMRLQEVLKEREAEISSLELSLKESREAQAHVSTPVDKPTLTNGDASPEVYLSPQTRHQFDNIRRSMVLVNSNGHIREDTDSDHNGGSDADDSLVIDRLNELMLSMAQKEASHRETVDSLGSELNTVRRQLDELTTLSRDQTLNMSTEVENLRERHSSDLEKLATIQKRESELMETLSNLEASHGAAMQELETKHATAIAEKQAEVDDLIARMKEEHESSLSSLRDELSAATSILEKAVKDHEEAFGKLKLDHEEELRKQVQEANEVLALARADHEAALQKAVKQHEESMKQKDSQTTSDLHRTEEEYYNALTKLRGDHAEALQKHAAEAAATIEKLKEEHAAEIRMAEIAKEGSISASESSRTTAIKELQDEHTSAISRKETLHHEALEALKVEHSRALSDKEEGHQLELNKLRNAMTRKEMSYNEAIEALKTEHAGVLSSKDEDLTSQLQVLRSEHGQALSKLKEEWKKESDELNSALAALKDDSSAAADKARSELDAAIQSLKEQQVALLSEIERGHNDELAQLRNSHENAVKAATAESDGKLASLVRSHTEEMASLKSQHQKEVTELNATIVAIQEQHKASLEDLRLHGEQSVTQEKDQLSATLEELEQQHAKERETFLKDRELLVQELESHKAAADEFASVREQSRQTHEESLAKKDSLVADMEQKLSASETERNDLAAEVARLRADLDKNRSEQSRLIQEASKRESLVEDLERHRSVLAELQENLQRVKDEKDTLQTEKNRSDNLVRELQAQISRSTSPPNGRPVADRNTSFNRVQSLAGAKLPPPTPPPTVPPPPAPRPAHDPGYSISSQATSIVSSSSRDSQQQPLPESPATSVGHGSTADLSQKVEQQAKHIDEQDAMIKTLNKQLTHCESDLQTHMDLVSTLETSLADSEKNLRKARMHATEIARERDRLNGENESMRQELTEVKREVANVRKSIVEEKQSYEQRLDEERKAKERARQQLDQRMEELTLKRKSKFACL</sequence>
<evidence type="ECO:0000256" key="6">
    <source>
        <dbReference type="PROSITE-ProRule" id="PRU00283"/>
    </source>
</evidence>
<feature type="compositionally biased region" description="Pro residues" evidence="8">
    <location>
        <begin position="1801"/>
        <end position="1817"/>
    </location>
</feature>
<feature type="binding site" evidence="6">
    <location>
        <begin position="119"/>
        <end position="126"/>
    </location>
    <ligand>
        <name>ATP</name>
        <dbReference type="ChEBI" id="CHEBI:30616"/>
    </ligand>
</feature>
<dbReference type="Proteomes" id="UP001498398">
    <property type="component" value="Unassembled WGS sequence"/>
</dbReference>
<feature type="compositionally biased region" description="Low complexity" evidence="8">
    <location>
        <begin position="936"/>
        <end position="981"/>
    </location>
</feature>
<feature type="coiled-coil region" evidence="7">
    <location>
        <begin position="693"/>
        <end position="776"/>
    </location>
</feature>
<evidence type="ECO:0000256" key="5">
    <source>
        <dbReference type="ARBA" id="ARBA00023054"/>
    </source>
</evidence>
<dbReference type="SMART" id="SM00129">
    <property type="entry name" value="KISc"/>
    <property type="match status" value="1"/>
</dbReference>
<feature type="region of interest" description="Disordered" evidence="8">
    <location>
        <begin position="266"/>
        <end position="350"/>
    </location>
</feature>
<feature type="region of interest" description="Disordered" evidence="8">
    <location>
        <begin position="934"/>
        <end position="1006"/>
    </location>
</feature>
<keyword evidence="6" id="KW-0505">Motor protein</keyword>
<reference evidence="10 11" key="1">
    <citation type="submission" date="2024-01" db="EMBL/GenBank/DDBJ databases">
        <title>A draft genome for the cacao thread blight pathogen Marasmiellus scandens.</title>
        <authorList>
            <person name="Baruah I.K."/>
            <person name="Leung J."/>
            <person name="Bukari Y."/>
            <person name="Amoako-Attah I."/>
            <person name="Meinhardt L.W."/>
            <person name="Bailey B.A."/>
            <person name="Cohen S.P."/>
        </authorList>
    </citation>
    <scope>NUCLEOTIDE SEQUENCE [LARGE SCALE GENOMIC DNA]</scope>
    <source>
        <strain evidence="10 11">GH-19</strain>
    </source>
</reference>
<feature type="coiled-coil region" evidence="7">
    <location>
        <begin position="520"/>
        <end position="554"/>
    </location>
</feature>
<feature type="region of interest" description="Disordered" evidence="8">
    <location>
        <begin position="1797"/>
        <end position="1871"/>
    </location>
</feature>
<feature type="coiled-coil region" evidence="7">
    <location>
        <begin position="1006"/>
        <end position="1040"/>
    </location>
</feature>
<dbReference type="InterPro" id="IPR027640">
    <property type="entry name" value="Kinesin-like_fam"/>
</dbReference>
<feature type="compositionally biased region" description="Polar residues" evidence="8">
    <location>
        <begin position="987"/>
        <end position="1005"/>
    </location>
</feature>
<feature type="region of interest" description="Disordered" evidence="8">
    <location>
        <begin position="1707"/>
        <end position="1727"/>
    </location>
</feature>
<evidence type="ECO:0000256" key="1">
    <source>
        <dbReference type="ARBA" id="ARBA00004496"/>
    </source>
</evidence>
<feature type="domain" description="Kinesin motor" evidence="9">
    <location>
        <begin position="13"/>
        <end position="467"/>
    </location>
</feature>
<comment type="caution">
    <text evidence="10">The sequence shown here is derived from an EMBL/GenBank/DDBJ whole genome shotgun (WGS) entry which is preliminary data.</text>
</comment>
<dbReference type="PANTHER" id="PTHR47969:SF15">
    <property type="entry name" value="CHROMOSOME-ASSOCIATED KINESIN KIF4A-RELATED"/>
    <property type="match status" value="1"/>
</dbReference>
<feature type="coiled-coil region" evidence="7">
    <location>
        <begin position="581"/>
        <end position="657"/>
    </location>
</feature>
<dbReference type="InterPro" id="IPR001752">
    <property type="entry name" value="Kinesin_motor_dom"/>
</dbReference>
<dbReference type="InterPro" id="IPR036961">
    <property type="entry name" value="Kinesin_motor_dom_sf"/>
</dbReference>
<dbReference type="SUPFAM" id="SSF52540">
    <property type="entry name" value="P-loop containing nucleoside triphosphate hydrolases"/>
    <property type="match status" value="1"/>
</dbReference>
<dbReference type="InterPro" id="IPR027417">
    <property type="entry name" value="P-loop_NTPase"/>
</dbReference>
<evidence type="ECO:0000259" key="9">
    <source>
        <dbReference type="PROSITE" id="PS50067"/>
    </source>
</evidence>
<evidence type="ECO:0000313" key="11">
    <source>
        <dbReference type="Proteomes" id="UP001498398"/>
    </source>
</evidence>
<feature type="coiled-coil region" evidence="7">
    <location>
        <begin position="1266"/>
        <end position="1293"/>
    </location>
</feature>
<name>A0ABR1JW90_9AGAR</name>
<dbReference type="PANTHER" id="PTHR47969">
    <property type="entry name" value="CHROMOSOME-ASSOCIATED KINESIN KIF4A-RELATED"/>
    <property type="match status" value="1"/>
</dbReference>
<comment type="subcellular location">
    <subcellularLocation>
        <location evidence="1">Cytoplasm</location>
    </subcellularLocation>
</comment>
<feature type="compositionally biased region" description="Low complexity" evidence="8">
    <location>
        <begin position="1825"/>
        <end position="1844"/>
    </location>
</feature>
<dbReference type="PRINTS" id="PR00380">
    <property type="entry name" value="KINESINHEAVY"/>
</dbReference>
<accession>A0ABR1JW90</accession>
<feature type="coiled-coil region" evidence="7">
    <location>
        <begin position="1478"/>
        <end position="1633"/>
    </location>
</feature>
<feature type="coiled-coil region" evidence="7">
    <location>
        <begin position="1175"/>
        <end position="1231"/>
    </location>
</feature>
<feature type="compositionally biased region" description="Low complexity" evidence="8">
    <location>
        <begin position="268"/>
        <end position="277"/>
    </location>
</feature>
<evidence type="ECO:0000256" key="3">
    <source>
        <dbReference type="ARBA" id="ARBA00022741"/>
    </source>
</evidence>
<feature type="region of interest" description="Disordered" evidence="8">
    <location>
        <begin position="877"/>
        <end position="922"/>
    </location>
</feature>
<protein>
    <recommendedName>
        <fullName evidence="9">Kinesin motor domain-containing protein</fullName>
    </recommendedName>
</protein>